<gene>
    <name evidence="2" type="ORF">NPIL_288441</name>
</gene>
<proteinExistence type="predicted"/>
<accession>A0A8X6TW89</accession>
<sequence length="56" mass="6208">MSSVEKIRSSVLLYEIVSIHSNQERGEDLGPTRKALSHAMPEYSSSRPSANLYSTP</sequence>
<comment type="caution">
    <text evidence="2">The sequence shown here is derived from an EMBL/GenBank/DDBJ whole genome shotgun (WGS) entry which is preliminary data.</text>
</comment>
<feature type="compositionally biased region" description="Basic and acidic residues" evidence="1">
    <location>
        <begin position="22"/>
        <end position="31"/>
    </location>
</feature>
<evidence type="ECO:0000313" key="3">
    <source>
        <dbReference type="Proteomes" id="UP000887013"/>
    </source>
</evidence>
<feature type="compositionally biased region" description="Polar residues" evidence="1">
    <location>
        <begin position="43"/>
        <end position="56"/>
    </location>
</feature>
<protein>
    <submittedName>
        <fullName evidence="2">Uncharacterized protein</fullName>
    </submittedName>
</protein>
<reference evidence="2" key="1">
    <citation type="submission" date="2020-08" db="EMBL/GenBank/DDBJ databases">
        <title>Multicomponent nature underlies the extraordinary mechanical properties of spider dragline silk.</title>
        <authorList>
            <person name="Kono N."/>
            <person name="Nakamura H."/>
            <person name="Mori M."/>
            <person name="Yoshida Y."/>
            <person name="Ohtoshi R."/>
            <person name="Malay A.D."/>
            <person name="Moran D.A.P."/>
            <person name="Tomita M."/>
            <person name="Numata K."/>
            <person name="Arakawa K."/>
        </authorList>
    </citation>
    <scope>NUCLEOTIDE SEQUENCE</scope>
</reference>
<dbReference type="Proteomes" id="UP000887013">
    <property type="component" value="Unassembled WGS sequence"/>
</dbReference>
<name>A0A8X6TW89_NEPPI</name>
<evidence type="ECO:0000313" key="2">
    <source>
        <dbReference type="EMBL" id="GFT56829.1"/>
    </source>
</evidence>
<dbReference type="EMBL" id="BMAW01066862">
    <property type="protein sequence ID" value="GFT56829.1"/>
    <property type="molecule type" value="Genomic_DNA"/>
</dbReference>
<keyword evidence="3" id="KW-1185">Reference proteome</keyword>
<organism evidence="2 3">
    <name type="scientific">Nephila pilipes</name>
    <name type="common">Giant wood spider</name>
    <name type="synonym">Nephila maculata</name>
    <dbReference type="NCBI Taxonomy" id="299642"/>
    <lineage>
        <taxon>Eukaryota</taxon>
        <taxon>Metazoa</taxon>
        <taxon>Ecdysozoa</taxon>
        <taxon>Arthropoda</taxon>
        <taxon>Chelicerata</taxon>
        <taxon>Arachnida</taxon>
        <taxon>Araneae</taxon>
        <taxon>Araneomorphae</taxon>
        <taxon>Entelegynae</taxon>
        <taxon>Araneoidea</taxon>
        <taxon>Nephilidae</taxon>
        <taxon>Nephila</taxon>
    </lineage>
</organism>
<evidence type="ECO:0000256" key="1">
    <source>
        <dbReference type="SAM" id="MobiDB-lite"/>
    </source>
</evidence>
<feature type="non-terminal residue" evidence="2">
    <location>
        <position position="56"/>
    </location>
</feature>
<dbReference type="AlphaFoldDB" id="A0A8X6TW89"/>
<feature type="region of interest" description="Disordered" evidence="1">
    <location>
        <begin position="22"/>
        <end position="56"/>
    </location>
</feature>